<keyword evidence="3 9" id="KW-0548">Nucleotidyltransferase</keyword>
<reference evidence="11" key="1">
    <citation type="journal article" date="2014" name="Int. J. Syst. Evol. Microbiol.">
        <title>Complete genome sequence of Corynebacterium casei LMG S-19264T (=DSM 44701T), isolated from a smear-ripened cheese.</title>
        <authorList>
            <consortium name="US DOE Joint Genome Institute (JGI-PGF)"/>
            <person name="Walter F."/>
            <person name="Albersmeier A."/>
            <person name="Kalinowski J."/>
            <person name="Ruckert C."/>
        </authorList>
    </citation>
    <scope>NUCLEOTIDE SEQUENCE</scope>
    <source>
        <strain evidence="11">CGMCC 1.7086</strain>
    </source>
</reference>
<dbReference type="InterPro" id="IPR044138">
    <property type="entry name" value="CysN_II"/>
</dbReference>
<dbReference type="InterPro" id="IPR009000">
    <property type="entry name" value="Transl_B-barrel_sf"/>
</dbReference>
<dbReference type="NCBIfam" id="TIGR00231">
    <property type="entry name" value="small_GTP"/>
    <property type="match status" value="1"/>
</dbReference>
<dbReference type="FunFam" id="2.40.30.10:FF:000027">
    <property type="entry name" value="Sulfate adenylyltransferase subunit 1"/>
    <property type="match status" value="1"/>
</dbReference>
<dbReference type="FunFam" id="3.40.50.300:FF:000119">
    <property type="entry name" value="Sulfate adenylyltransferase subunit 1"/>
    <property type="match status" value="1"/>
</dbReference>
<dbReference type="InterPro" id="IPR050100">
    <property type="entry name" value="TRAFAC_GTPase_members"/>
</dbReference>
<dbReference type="InterPro" id="IPR031157">
    <property type="entry name" value="G_TR_CS"/>
</dbReference>
<dbReference type="InterPro" id="IPR009001">
    <property type="entry name" value="Transl_elong_EF1A/Init_IF2_C"/>
</dbReference>
<dbReference type="InterPro" id="IPR054696">
    <property type="entry name" value="GTP-eEF1A_C"/>
</dbReference>
<dbReference type="SUPFAM" id="SSF52540">
    <property type="entry name" value="P-loop containing nucleoside triphosphate hydrolases"/>
    <property type="match status" value="1"/>
</dbReference>
<keyword evidence="6 9" id="KW-0342">GTP-binding</keyword>
<dbReference type="CDD" id="cd03695">
    <property type="entry name" value="CysN_NodQ_II"/>
    <property type="match status" value="1"/>
</dbReference>
<dbReference type="RefSeq" id="WP_188698078.1">
    <property type="nucleotide sequence ID" value="NZ_BMLS01000007.1"/>
</dbReference>
<feature type="binding site" evidence="9">
    <location>
        <begin position="31"/>
        <end position="38"/>
    </location>
    <ligand>
        <name>GTP</name>
        <dbReference type="ChEBI" id="CHEBI:37565"/>
    </ligand>
</feature>
<dbReference type="Proteomes" id="UP000606935">
    <property type="component" value="Unassembled WGS sequence"/>
</dbReference>
<dbReference type="NCBIfam" id="NF003478">
    <property type="entry name" value="PRK05124.1"/>
    <property type="match status" value="1"/>
</dbReference>
<evidence type="ECO:0000256" key="8">
    <source>
        <dbReference type="ARBA" id="ARBA00062688"/>
    </source>
</evidence>
<dbReference type="Pfam" id="PF22594">
    <property type="entry name" value="GTP-eEF1A_C"/>
    <property type="match status" value="1"/>
</dbReference>
<dbReference type="NCBIfam" id="NF004035">
    <property type="entry name" value="PRK05506.1"/>
    <property type="match status" value="1"/>
</dbReference>
<feature type="domain" description="Tr-type G" evidence="10">
    <location>
        <begin position="22"/>
        <end position="240"/>
    </location>
</feature>
<dbReference type="EC" id="2.7.7.4" evidence="9"/>
<dbReference type="CDD" id="cd04095">
    <property type="entry name" value="CysN_NoDQ_III"/>
    <property type="match status" value="1"/>
</dbReference>
<dbReference type="InterPro" id="IPR000795">
    <property type="entry name" value="T_Tr_GTP-bd_dom"/>
</dbReference>
<dbReference type="NCBIfam" id="TIGR02034">
    <property type="entry name" value="CysN"/>
    <property type="match status" value="1"/>
</dbReference>
<evidence type="ECO:0000313" key="12">
    <source>
        <dbReference type="Proteomes" id="UP000606935"/>
    </source>
</evidence>
<name>A0A917Z354_9ALTE</name>
<comment type="similarity">
    <text evidence="9">Belongs to the TRAFAC class translation factor GTPase superfamily. Classic translation factor GTPase family. CysN/NodQ subfamily.</text>
</comment>
<dbReference type="GO" id="GO:0000103">
    <property type="term" value="P:sulfate assimilation"/>
    <property type="evidence" value="ECO:0007669"/>
    <property type="project" value="UniProtKB-UniRule"/>
</dbReference>
<protein>
    <recommendedName>
        <fullName evidence="9">Sulfate adenylyltransferase subunit 1</fullName>
        <ecNumber evidence="9">2.7.7.4</ecNumber>
    </recommendedName>
    <alternativeName>
        <fullName evidence="9">ATP-sulfurylase large subunit</fullName>
    </alternativeName>
    <alternativeName>
        <fullName evidence="9">Sulfate adenylate transferase</fullName>
        <shortName evidence="9">SAT</shortName>
    </alternativeName>
</protein>
<dbReference type="GO" id="GO:0070814">
    <property type="term" value="P:hydrogen sulfide biosynthetic process"/>
    <property type="evidence" value="ECO:0007669"/>
    <property type="project" value="UniProtKB-UniRule"/>
</dbReference>
<proteinExistence type="inferred from homology"/>
<keyword evidence="5 9" id="KW-0067">ATP-binding</keyword>
<comment type="subunit">
    <text evidence="8">Heterodimer composed of CysD, the smaller subunit, and CysNC.</text>
</comment>
<gene>
    <name evidence="9" type="primary">cysN</name>
    <name evidence="11" type="ORF">GCM10010982_34380</name>
</gene>
<evidence type="ECO:0000256" key="7">
    <source>
        <dbReference type="ARBA" id="ARBA00055271"/>
    </source>
</evidence>
<evidence type="ECO:0000256" key="6">
    <source>
        <dbReference type="ARBA" id="ARBA00023134"/>
    </source>
</evidence>
<reference evidence="11" key="2">
    <citation type="submission" date="2020-09" db="EMBL/GenBank/DDBJ databases">
        <authorList>
            <person name="Sun Q."/>
            <person name="Zhou Y."/>
        </authorList>
    </citation>
    <scope>NUCLEOTIDE SEQUENCE</scope>
    <source>
        <strain evidence="11">CGMCC 1.7086</strain>
    </source>
</reference>
<keyword evidence="4 9" id="KW-0547">Nucleotide-binding</keyword>
<dbReference type="SUPFAM" id="SSF50465">
    <property type="entry name" value="EF-Tu/eEF-1alpha/eIF2-gamma C-terminal domain"/>
    <property type="match status" value="1"/>
</dbReference>
<evidence type="ECO:0000256" key="4">
    <source>
        <dbReference type="ARBA" id="ARBA00022741"/>
    </source>
</evidence>
<keyword evidence="2 9" id="KW-0808">Transferase</keyword>
<dbReference type="PROSITE" id="PS00301">
    <property type="entry name" value="G_TR_1"/>
    <property type="match status" value="1"/>
</dbReference>
<dbReference type="EMBL" id="BMLS01000007">
    <property type="protein sequence ID" value="GGO73573.1"/>
    <property type="molecule type" value="Genomic_DNA"/>
</dbReference>
<comment type="catalytic activity">
    <reaction evidence="9">
        <text>sulfate + ATP + H(+) = adenosine 5'-phosphosulfate + diphosphate</text>
        <dbReference type="Rhea" id="RHEA:18133"/>
        <dbReference type="ChEBI" id="CHEBI:15378"/>
        <dbReference type="ChEBI" id="CHEBI:16189"/>
        <dbReference type="ChEBI" id="CHEBI:30616"/>
        <dbReference type="ChEBI" id="CHEBI:33019"/>
        <dbReference type="ChEBI" id="CHEBI:58243"/>
        <dbReference type="EC" id="2.7.7.4"/>
    </reaction>
</comment>
<comment type="function">
    <text evidence="7 9">With CysD forms the ATP sulfurylase (ATPS) that catalyzes the adenylation of sulfate producing adenosine 5'-phosphosulfate (APS) and diphosphate, the first enzymatic step in sulfur assimilation pathway. APS synthesis involves the formation of a high-energy phosphoric-sulfuric acid anhydride bond driven by GTP hydrolysis by CysN coupled to ATP hydrolysis by CysD.</text>
</comment>
<sequence length="470" mass="52897">MNNQNELLQQDILQYLEQHERKDLLRFLTCGSVDDGKSTLIGRLLHDSKMIYEDQLAAISKDSKKVGTTGDEVDLALLVDGLQSEREQGITIDVAYRYFSTDKRKFIIADTPGHEQYTRNMVTGASTCDLAIILIDARGGVKTQTRRHSFLVSLLGIKHVVVAINKMDLMDFDQDVFNKIREDYLQLAKQLAIPDIHFVPMSALKGDNVVNRSDKMPWYQGQTLMQLLENIEIAKDVNQTDFRFPVQYVNRPDLNFRGFAGTVVSGQIKPGDEITALPSGKTSRVKDIVTFEGNLAEAYAPLAVTLTLEDEIDISRGDMIVKSDNLPLQSTAFRTHLVWMAEEPLMPNKQYEFKFATKSVSGSVKELDYQIDVNSMAHKDAVHLHLNEIAVGEIKLTQPVACDPYQQNRKTGAFIIIDRLTNGTVGAGMIIEALQGKAQESNTYSEFELEFNALVRKHFPHWQALDISKL</sequence>
<feature type="binding site" evidence="9">
    <location>
        <begin position="110"/>
        <end position="114"/>
    </location>
    <ligand>
        <name>GTP</name>
        <dbReference type="ChEBI" id="CHEBI:37565"/>
    </ligand>
</feature>
<dbReference type="InterPro" id="IPR027417">
    <property type="entry name" value="P-loop_NTPase"/>
</dbReference>
<feature type="binding site" evidence="9">
    <location>
        <begin position="165"/>
        <end position="168"/>
    </location>
    <ligand>
        <name>GTP</name>
        <dbReference type="ChEBI" id="CHEBI:37565"/>
    </ligand>
</feature>
<evidence type="ECO:0000259" key="10">
    <source>
        <dbReference type="PROSITE" id="PS51722"/>
    </source>
</evidence>
<dbReference type="PROSITE" id="PS51722">
    <property type="entry name" value="G_TR_2"/>
    <property type="match status" value="1"/>
</dbReference>
<dbReference type="GO" id="GO:0004781">
    <property type="term" value="F:sulfate adenylyltransferase (ATP) activity"/>
    <property type="evidence" value="ECO:0007669"/>
    <property type="project" value="UniProtKB-UniRule"/>
</dbReference>
<dbReference type="PRINTS" id="PR00315">
    <property type="entry name" value="ELONGATNFCT"/>
</dbReference>
<dbReference type="InterPro" id="IPR011779">
    <property type="entry name" value="SO4_adenylTrfase_lsu"/>
</dbReference>
<keyword evidence="12" id="KW-1185">Reference proteome</keyword>
<dbReference type="InterPro" id="IPR044139">
    <property type="entry name" value="CysN_NoDQ_III"/>
</dbReference>
<organism evidence="11 12">
    <name type="scientific">Bowmanella pacifica</name>
    <dbReference type="NCBI Taxonomy" id="502051"/>
    <lineage>
        <taxon>Bacteria</taxon>
        <taxon>Pseudomonadati</taxon>
        <taxon>Pseudomonadota</taxon>
        <taxon>Gammaproteobacteria</taxon>
        <taxon>Alteromonadales</taxon>
        <taxon>Alteromonadaceae</taxon>
        <taxon>Bowmanella</taxon>
    </lineage>
</organism>
<dbReference type="InterPro" id="IPR005225">
    <property type="entry name" value="Small_GTP-bd"/>
</dbReference>
<dbReference type="HAMAP" id="MF_00062">
    <property type="entry name" value="Sulf_adenylyltr_sub1"/>
    <property type="match status" value="1"/>
</dbReference>
<comment type="pathway">
    <text evidence="1 9">Sulfur metabolism; hydrogen sulfide biosynthesis; sulfite from sulfate: step 1/3.</text>
</comment>
<dbReference type="PANTHER" id="PTHR23115">
    <property type="entry name" value="TRANSLATION FACTOR"/>
    <property type="match status" value="1"/>
</dbReference>
<dbReference type="Pfam" id="PF00009">
    <property type="entry name" value="GTP_EFTU"/>
    <property type="match status" value="1"/>
</dbReference>
<dbReference type="GO" id="GO:0003924">
    <property type="term" value="F:GTPase activity"/>
    <property type="evidence" value="ECO:0007669"/>
    <property type="project" value="InterPro"/>
</dbReference>
<dbReference type="Gene3D" id="2.40.30.10">
    <property type="entry name" value="Translation factors"/>
    <property type="match status" value="2"/>
</dbReference>
<evidence type="ECO:0000256" key="5">
    <source>
        <dbReference type="ARBA" id="ARBA00022840"/>
    </source>
</evidence>
<dbReference type="GO" id="GO:0005524">
    <property type="term" value="F:ATP binding"/>
    <property type="evidence" value="ECO:0007669"/>
    <property type="project" value="UniProtKB-KW"/>
</dbReference>
<dbReference type="GO" id="GO:0005525">
    <property type="term" value="F:GTP binding"/>
    <property type="evidence" value="ECO:0007669"/>
    <property type="project" value="UniProtKB-UniRule"/>
</dbReference>
<accession>A0A917Z354</accession>
<comment type="caution">
    <text evidence="11">The sequence shown here is derived from an EMBL/GenBank/DDBJ whole genome shotgun (WGS) entry which is preliminary data.</text>
</comment>
<dbReference type="AlphaFoldDB" id="A0A917Z354"/>
<evidence type="ECO:0000313" key="11">
    <source>
        <dbReference type="EMBL" id="GGO73573.1"/>
    </source>
</evidence>
<evidence type="ECO:0000256" key="2">
    <source>
        <dbReference type="ARBA" id="ARBA00022679"/>
    </source>
</evidence>
<dbReference type="Gene3D" id="3.40.50.300">
    <property type="entry name" value="P-loop containing nucleotide triphosphate hydrolases"/>
    <property type="match status" value="1"/>
</dbReference>
<dbReference type="SUPFAM" id="SSF50447">
    <property type="entry name" value="Translation proteins"/>
    <property type="match status" value="1"/>
</dbReference>
<evidence type="ECO:0000256" key="9">
    <source>
        <dbReference type="HAMAP-Rule" id="MF_00062"/>
    </source>
</evidence>
<dbReference type="InterPro" id="IPR041757">
    <property type="entry name" value="CysN_GTP-bd"/>
</dbReference>
<dbReference type="CDD" id="cd04166">
    <property type="entry name" value="CysN_ATPS"/>
    <property type="match status" value="1"/>
</dbReference>
<evidence type="ECO:0000256" key="3">
    <source>
        <dbReference type="ARBA" id="ARBA00022695"/>
    </source>
</evidence>
<evidence type="ECO:0000256" key="1">
    <source>
        <dbReference type="ARBA" id="ARBA00005048"/>
    </source>
</evidence>